<dbReference type="OrthoDB" id="249099at2759"/>
<feature type="compositionally biased region" description="Basic and acidic residues" evidence="4">
    <location>
        <begin position="206"/>
        <end position="239"/>
    </location>
</feature>
<comment type="similarity">
    <text evidence="3">Belongs to the acetyltransferase family. MAK3 subfamily.</text>
</comment>
<dbReference type="InterPro" id="IPR044542">
    <property type="entry name" value="NAA30-like"/>
</dbReference>
<name>A0A0G2E5Y0_PHACM</name>
<dbReference type="Gene3D" id="3.40.630.30">
    <property type="match status" value="1"/>
</dbReference>
<evidence type="ECO:0000256" key="2">
    <source>
        <dbReference type="ARBA" id="ARBA00023315"/>
    </source>
</evidence>
<dbReference type="GO" id="GO:0031417">
    <property type="term" value="C:NatC complex"/>
    <property type="evidence" value="ECO:0007669"/>
    <property type="project" value="TreeGrafter"/>
</dbReference>
<comment type="caution">
    <text evidence="6">The sequence shown here is derived from an EMBL/GenBank/DDBJ whole genome shotgun (WGS) entry which is preliminary data.</text>
</comment>
<dbReference type="SUPFAM" id="SSF55729">
    <property type="entry name" value="Acyl-CoA N-acyltransferases (Nat)"/>
    <property type="match status" value="1"/>
</dbReference>
<keyword evidence="7" id="KW-1185">Reference proteome</keyword>
<reference evidence="6 7" key="2">
    <citation type="submission" date="2015-05" db="EMBL/GenBank/DDBJ databases">
        <authorList>
            <person name="Morales-Cruz A."/>
            <person name="Amrine K.C."/>
            <person name="Cantu D."/>
        </authorList>
    </citation>
    <scope>NUCLEOTIDE SEQUENCE [LARGE SCALE GENOMIC DNA]</scope>
    <source>
        <strain evidence="6">UCRPC4</strain>
    </source>
</reference>
<dbReference type="PROSITE" id="PS51186">
    <property type="entry name" value="GNAT"/>
    <property type="match status" value="1"/>
</dbReference>
<proteinExistence type="inferred from homology"/>
<protein>
    <submittedName>
        <fullName evidence="6">Putative l-a virus gag protein n-acetyltransferase</fullName>
    </submittedName>
</protein>
<evidence type="ECO:0000256" key="1">
    <source>
        <dbReference type="ARBA" id="ARBA00022679"/>
    </source>
</evidence>
<evidence type="ECO:0000256" key="4">
    <source>
        <dbReference type="SAM" id="MobiDB-lite"/>
    </source>
</evidence>
<feature type="region of interest" description="Disordered" evidence="4">
    <location>
        <begin position="201"/>
        <end position="239"/>
    </location>
</feature>
<dbReference type="CDD" id="cd04301">
    <property type="entry name" value="NAT_SF"/>
    <property type="match status" value="1"/>
</dbReference>
<keyword evidence="1 6" id="KW-0808">Transferase</keyword>
<sequence>MPSNQTKSRGQHPAKDQIRYIQYDPVHEAKYVAAIRQLISKDLSEPYSIYVYRYFLYQWGDLCFMATDQNGNLIGVVVSKLEQHRGGPMRGYIAMLAVREEYRGLGIATKLVALETEISNTSAMKLYERLGFLRSKRLHRYYLNGNSAYRLILYLKEGTGLIPTGVPDMYPPEEPVIGGDGPEGEDDDYIGDLPEEWTRGIPAVAGREDRTDENGKMVAGDKKDELGDEVLRRDEVQAV</sequence>
<dbReference type="InterPro" id="IPR016181">
    <property type="entry name" value="Acyl_CoA_acyltransferase"/>
</dbReference>
<dbReference type="AlphaFoldDB" id="A0A0G2E5Y0"/>
<evidence type="ECO:0000259" key="5">
    <source>
        <dbReference type="PROSITE" id="PS51186"/>
    </source>
</evidence>
<gene>
    <name evidence="6" type="ORF">UCRPC4_g04943</name>
</gene>
<dbReference type="Pfam" id="PF00583">
    <property type="entry name" value="Acetyltransf_1"/>
    <property type="match status" value="1"/>
</dbReference>
<dbReference type="GO" id="GO:0004596">
    <property type="term" value="F:protein-N-terminal amino-acid acetyltransferase activity"/>
    <property type="evidence" value="ECO:0007669"/>
    <property type="project" value="InterPro"/>
</dbReference>
<evidence type="ECO:0000313" key="7">
    <source>
        <dbReference type="Proteomes" id="UP000053317"/>
    </source>
</evidence>
<accession>A0A0G2E5Y0</accession>
<dbReference type="PANTHER" id="PTHR45896:SF1">
    <property type="entry name" value="N-ALPHA-ACETYLTRANSFERASE 30"/>
    <property type="match status" value="1"/>
</dbReference>
<keyword evidence="2" id="KW-0012">Acyltransferase</keyword>
<organism evidence="6 7">
    <name type="scientific">Phaeomoniella chlamydospora</name>
    <name type="common">Phaeoacremonium chlamydosporum</name>
    <dbReference type="NCBI Taxonomy" id="158046"/>
    <lineage>
        <taxon>Eukaryota</taxon>
        <taxon>Fungi</taxon>
        <taxon>Dikarya</taxon>
        <taxon>Ascomycota</taxon>
        <taxon>Pezizomycotina</taxon>
        <taxon>Eurotiomycetes</taxon>
        <taxon>Chaetothyriomycetidae</taxon>
        <taxon>Phaeomoniellales</taxon>
        <taxon>Phaeomoniellaceae</taxon>
        <taxon>Phaeomoniella</taxon>
    </lineage>
</organism>
<dbReference type="Proteomes" id="UP000053317">
    <property type="component" value="Unassembled WGS sequence"/>
</dbReference>
<evidence type="ECO:0000256" key="3">
    <source>
        <dbReference type="ARBA" id="ARBA00024025"/>
    </source>
</evidence>
<dbReference type="EMBL" id="LCWF01000122">
    <property type="protein sequence ID" value="KKY18407.1"/>
    <property type="molecule type" value="Genomic_DNA"/>
</dbReference>
<dbReference type="InterPro" id="IPR000182">
    <property type="entry name" value="GNAT_dom"/>
</dbReference>
<reference evidence="6 7" key="1">
    <citation type="submission" date="2015-05" db="EMBL/GenBank/DDBJ databases">
        <title>Distinctive expansion of gene families associated with plant cell wall degradation and secondary metabolism in the genomes of grapevine trunk pathogens.</title>
        <authorList>
            <person name="Lawrence D.P."/>
            <person name="Travadon R."/>
            <person name="Rolshausen P.E."/>
            <person name="Baumgartner K."/>
        </authorList>
    </citation>
    <scope>NUCLEOTIDE SEQUENCE [LARGE SCALE GENOMIC DNA]</scope>
    <source>
        <strain evidence="6">UCRPC4</strain>
    </source>
</reference>
<feature type="domain" description="N-acetyltransferase" evidence="5">
    <location>
        <begin position="21"/>
        <end position="156"/>
    </location>
</feature>
<dbReference type="PANTHER" id="PTHR45896">
    <property type="entry name" value="N-ALPHA-ACETYLTRANSFERASE 30"/>
    <property type="match status" value="1"/>
</dbReference>
<evidence type="ECO:0000313" key="6">
    <source>
        <dbReference type="EMBL" id="KKY18407.1"/>
    </source>
</evidence>